<dbReference type="EMBL" id="BARV01022197">
    <property type="protein sequence ID" value="GAI18644.1"/>
    <property type="molecule type" value="Genomic_DNA"/>
</dbReference>
<gene>
    <name evidence="2" type="ORF">S06H3_36617</name>
</gene>
<dbReference type="AlphaFoldDB" id="X1NIX3"/>
<protein>
    <recommendedName>
        <fullName evidence="1">Glycosyl transferase family 1 domain-containing protein</fullName>
    </recommendedName>
</protein>
<accession>X1NIX3</accession>
<dbReference type="InterPro" id="IPR001296">
    <property type="entry name" value="Glyco_trans_1"/>
</dbReference>
<dbReference type="SUPFAM" id="SSF53756">
    <property type="entry name" value="UDP-Glycosyltransferase/glycogen phosphorylase"/>
    <property type="match status" value="1"/>
</dbReference>
<sequence length="86" mass="9814">MTVSEAMWKEKPVIGGNVGGIKLQIKDGKNGFLVSNPRQTAQRIVQFIKNPNLGKKLGKEAKKTVKERFLMPRLLRDHLKLYKKII</sequence>
<proteinExistence type="predicted"/>
<dbReference type="PANTHER" id="PTHR47779">
    <property type="entry name" value="SYNTHASE (CCG-9), PUTATIVE (AFU_ORTHOLOGUE AFUA_3G12100)-RELATED"/>
    <property type="match status" value="1"/>
</dbReference>
<evidence type="ECO:0000313" key="2">
    <source>
        <dbReference type="EMBL" id="GAI18644.1"/>
    </source>
</evidence>
<dbReference type="PANTHER" id="PTHR47779:SF1">
    <property type="entry name" value="SYNTHASE (CCG-9), PUTATIVE (AFU_ORTHOLOGUE AFUA_3G12100)-RELATED"/>
    <property type="match status" value="1"/>
</dbReference>
<comment type="caution">
    <text evidence="2">The sequence shown here is derived from an EMBL/GenBank/DDBJ whole genome shotgun (WGS) entry which is preliminary data.</text>
</comment>
<evidence type="ECO:0000259" key="1">
    <source>
        <dbReference type="Pfam" id="PF00534"/>
    </source>
</evidence>
<reference evidence="2" key="1">
    <citation type="journal article" date="2014" name="Front. Microbiol.">
        <title>High frequency of phylogenetically diverse reductive dehalogenase-homologous genes in deep subseafloor sedimentary metagenomes.</title>
        <authorList>
            <person name="Kawai M."/>
            <person name="Futagami T."/>
            <person name="Toyoda A."/>
            <person name="Takaki Y."/>
            <person name="Nishi S."/>
            <person name="Hori S."/>
            <person name="Arai W."/>
            <person name="Tsubouchi T."/>
            <person name="Morono Y."/>
            <person name="Uchiyama I."/>
            <person name="Ito T."/>
            <person name="Fujiyama A."/>
            <person name="Inagaki F."/>
            <person name="Takami H."/>
        </authorList>
    </citation>
    <scope>NUCLEOTIDE SEQUENCE</scope>
    <source>
        <strain evidence="2">Expedition CK06-06</strain>
    </source>
</reference>
<dbReference type="InterPro" id="IPR052078">
    <property type="entry name" value="Trehalose_Metab_GTase"/>
</dbReference>
<feature type="domain" description="Glycosyl transferase family 1" evidence="1">
    <location>
        <begin position="1"/>
        <end position="63"/>
    </location>
</feature>
<name>X1NIX3_9ZZZZ</name>
<organism evidence="2">
    <name type="scientific">marine sediment metagenome</name>
    <dbReference type="NCBI Taxonomy" id="412755"/>
    <lineage>
        <taxon>unclassified sequences</taxon>
        <taxon>metagenomes</taxon>
        <taxon>ecological metagenomes</taxon>
    </lineage>
</organism>
<dbReference type="Gene3D" id="3.40.50.2000">
    <property type="entry name" value="Glycogen Phosphorylase B"/>
    <property type="match status" value="1"/>
</dbReference>
<dbReference type="Pfam" id="PF00534">
    <property type="entry name" value="Glycos_transf_1"/>
    <property type="match status" value="1"/>
</dbReference>
<dbReference type="GO" id="GO:0016757">
    <property type="term" value="F:glycosyltransferase activity"/>
    <property type="evidence" value="ECO:0007669"/>
    <property type="project" value="InterPro"/>
</dbReference>